<feature type="compositionally biased region" description="Low complexity" evidence="1">
    <location>
        <begin position="32"/>
        <end position="44"/>
    </location>
</feature>
<accession>A0A023BDW9</accession>
<evidence type="ECO:0000256" key="1">
    <source>
        <dbReference type="SAM" id="MobiDB-lite"/>
    </source>
</evidence>
<feature type="compositionally biased region" description="Low complexity" evidence="1">
    <location>
        <begin position="74"/>
        <end position="95"/>
    </location>
</feature>
<feature type="compositionally biased region" description="Acidic residues" evidence="1">
    <location>
        <begin position="128"/>
        <end position="138"/>
    </location>
</feature>
<evidence type="ECO:0000313" key="3">
    <source>
        <dbReference type="Proteomes" id="UP000019763"/>
    </source>
</evidence>
<feature type="compositionally biased region" description="Acidic residues" evidence="1">
    <location>
        <begin position="178"/>
        <end position="187"/>
    </location>
</feature>
<feature type="compositionally biased region" description="Basic and acidic residues" evidence="1">
    <location>
        <begin position="1"/>
        <end position="17"/>
    </location>
</feature>
<dbReference type="EMBL" id="AFNH02000033">
    <property type="protein sequence ID" value="EZG88606.1"/>
    <property type="molecule type" value="Genomic_DNA"/>
</dbReference>
<protein>
    <submittedName>
        <fullName evidence="2">Uncharacterized protein</fullName>
    </submittedName>
</protein>
<dbReference type="AlphaFoldDB" id="A0A023BDW9"/>
<feature type="compositionally biased region" description="Basic and acidic residues" evidence="1">
    <location>
        <begin position="202"/>
        <end position="217"/>
    </location>
</feature>
<sequence>MPGDREASAAAADEPRKGNPASAIGERAAEQNADAGAARGNANDVHALQTNHEINAEPVLPEDTVEAKTKDAAKAGTAKAGTAKAGTAKAGTAKAGTDDATKSATEDAAELVVDSEPVVVPKPAEEGVVQEEQEEDPLDAFMKSLPTQKSNPRGEVLWEEDIEPVPRTPTKRSLNEREVEDEDADDNELVRIKRSELAELKAAKKRRPEVLKEKLPSADEEDSDDDEEDEEKRRITIPSSFDWNAMLARSARPPPVTASVCKK</sequence>
<evidence type="ECO:0000313" key="2">
    <source>
        <dbReference type="EMBL" id="EZG88606.1"/>
    </source>
</evidence>
<reference evidence="2" key="1">
    <citation type="submission" date="2013-12" db="EMBL/GenBank/DDBJ databases">
        <authorList>
            <person name="Omoto C.K."/>
            <person name="Sibley D."/>
            <person name="Venepally P."/>
            <person name="Hadjithomas M."/>
            <person name="Karamycheva S."/>
            <person name="Brunk B."/>
            <person name="Roos D."/>
            <person name="Caler E."/>
            <person name="Lorenzi H."/>
        </authorList>
    </citation>
    <scope>NUCLEOTIDE SEQUENCE</scope>
</reference>
<proteinExistence type="predicted"/>
<feature type="region of interest" description="Disordered" evidence="1">
    <location>
        <begin position="1"/>
        <end position="190"/>
    </location>
</feature>
<dbReference type="VEuPathDB" id="CryptoDB:GNI_004020"/>
<comment type="caution">
    <text evidence="2">The sequence shown here is derived from an EMBL/GenBank/DDBJ whole genome shotgun (WGS) entry which is preliminary data.</text>
</comment>
<gene>
    <name evidence="2" type="ORF">GNI_004020</name>
</gene>
<feature type="compositionally biased region" description="Basic and acidic residues" evidence="1">
    <location>
        <begin position="96"/>
        <end position="105"/>
    </location>
</feature>
<feature type="compositionally biased region" description="Acidic residues" evidence="1">
    <location>
        <begin position="218"/>
        <end position="230"/>
    </location>
</feature>
<dbReference type="RefSeq" id="XP_011128541.1">
    <property type="nucleotide sequence ID" value="XM_011130239.1"/>
</dbReference>
<dbReference type="GeneID" id="22910403"/>
<dbReference type="Proteomes" id="UP000019763">
    <property type="component" value="Unassembled WGS sequence"/>
</dbReference>
<feature type="region of interest" description="Disordered" evidence="1">
    <location>
        <begin position="202"/>
        <end position="237"/>
    </location>
</feature>
<keyword evidence="3" id="KW-1185">Reference proteome</keyword>
<organism evidence="2 3">
    <name type="scientific">Gregarina niphandrodes</name>
    <name type="common">Septate eugregarine</name>
    <dbReference type="NCBI Taxonomy" id="110365"/>
    <lineage>
        <taxon>Eukaryota</taxon>
        <taxon>Sar</taxon>
        <taxon>Alveolata</taxon>
        <taxon>Apicomplexa</taxon>
        <taxon>Conoidasida</taxon>
        <taxon>Gregarinasina</taxon>
        <taxon>Eugregarinorida</taxon>
        <taxon>Gregarinidae</taxon>
        <taxon>Gregarina</taxon>
    </lineage>
</organism>
<name>A0A023BDW9_GRENI</name>